<dbReference type="Gene3D" id="3.40.50.1820">
    <property type="entry name" value="alpha/beta hydrolase"/>
    <property type="match status" value="1"/>
</dbReference>
<dbReference type="EMBL" id="ML742196">
    <property type="protein sequence ID" value="KAE8147666.1"/>
    <property type="molecule type" value="Genomic_DNA"/>
</dbReference>
<organism evidence="1 2">
    <name type="scientific">Aspergillus avenaceus</name>
    <dbReference type="NCBI Taxonomy" id="36643"/>
    <lineage>
        <taxon>Eukaryota</taxon>
        <taxon>Fungi</taxon>
        <taxon>Dikarya</taxon>
        <taxon>Ascomycota</taxon>
        <taxon>Pezizomycotina</taxon>
        <taxon>Eurotiomycetes</taxon>
        <taxon>Eurotiomycetidae</taxon>
        <taxon>Eurotiales</taxon>
        <taxon>Aspergillaceae</taxon>
        <taxon>Aspergillus</taxon>
        <taxon>Aspergillus subgen. Circumdati</taxon>
    </lineage>
</organism>
<name>A0A5N6TMR9_ASPAV</name>
<dbReference type="OrthoDB" id="294702at2759"/>
<evidence type="ECO:0000313" key="1">
    <source>
        <dbReference type="EMBL" id="KAE8147666.1"/>
    </source>
</evidence>
<dbReference type="SUPFAM" id="SSF53474">
    <property type="entry name" value="alpha/beta-Hydrolases"/>
    <property type="match status" value="1"/>
</dbReference>
<accession>A0A5N6TMR9</accession>
<sequence>MSTSPSARDSALSYISNSRFHRRFTLPATTDHGPLTISYADLGADPDLNPPTILFMPGMFASRYLGAFFHTIAKNYGVRVLVVDRFGMGSTTDVPLQQRVPIWVELVPRLLAHLHVAHVALMSHCAGTVYLLNTLIQCREILDPQKPFVALLAPWVDPSHSHITSMQLAQYIPSKAFSVWHLIPKFLILKAGPVFASSGVAMNKASNTVASSVSIDGGSSSELESNRRRIEERHGLSRDVQAELETLVMNFMFEENTVGANSEALQCLRKGPAGIELWGKCADYQDYVRELVGLERRQCANTAGRDKLKIRTFFAESDAMIGKAGQKYVENCWHGREGEFDNVLDFETKTVAGTDHDQLVLSLGVLESAFSDAGGNFM</sequence>
<evidence type="ECO:0000313" key="2">
    <source>
        <dbReference type="Proteomes" id="UP000325780"/>
    </source>
</evidence>
<reference evidence="1 2" key="1">
    <citation type="submission" date="2019-04" db="EMBL/GenBank/DDBJ databases">
        <title>Friends and foes A comparative genomics study of 23 Aspergillus species from section Flavi.</title>
        <authorList>
            <consortium name="DOE Joint Genome Institute"/>
            <person name="Kjaerbolling I."/>
            <person name="Vesth T."/>
            <person name="Frisvad J.C."/>
            <person name="Nybo J.L."/>
            <person name="Theobald S."/>
            <person name="Kildgaard S."/>
            <person name="Isbrandt T."/>
            <person name="Kuo A."/>
            <person name="Sato A."/>
            <person name="Lyhne E.K."/>
            <person name="Kogle M.E."/>
            <person name="Wiebenga A."/>
            <person name="Kun R.S."/>
            <person name="Lubbers R.J."/>
            <person name="Makela M.R."/>
            <person name="Barry K."/>
            <person name="Chovatia M."/>
            <person name="Clum A."/>
            <person name="Daum C."/>
            <person name="Haridas S."/>
            <person name="He G."/>
            <person name="LaButti K."/>
            <person name="Lipzen A."/>
            <person name="Mondo S."/>
            <person name="Riley R."/>
            <person name="Salamov A."/>
            <person name="Simmons B.A."/>
            <person name="Magnuson J.K."/>
            <person name="Henrissat B."/>
            <person name="Mortensen U.H."/>
            <person name="Larsen T.O."/>
            <person name="Devries R.P."/>
            <person name="Grigoriev I.V."/>
            <person name="Machida M."/>
            <person name="Baker S.E."/>
            <person name="Andersen M.R."/>
        </authorList>
    </citation>
    <scope>NUCLEOTIDE SEQUENCE [LARGE SCALE GENOMIC DNA]</scope>
    <source>
        <strain evidence="1 2">IBT 18842</strain>
    </source>
</reference>
<dbReference type="Proteomes" id="UP000325780">
    <property type="component" value="Unassembled WGS sequence"/>
</dbReference>
<protein>
    <recommendedName>
        <fullName evidence="3">AB hydrolase-1 domain-containing protein</fullName>
    </recommendedName>
</protein>
<dbReference type="AlphaFoldDB" id="A0A5N6TMR9"/>
<keyword evidence="2" id="KW-1185">Reference proteome</keyword>
<dbReference type="InterPro" id="IPR029058">
    <property type="entry name" value="AB_hydrolase_fold"/>
</dbReference>
<proteinExistence type="predicted"/>
<evidence type="ECO:0008006" key="3">
    <source>
        <dbReference type="Google" id="ProtNLM"/>
    </source>
</evidence>
<gene>
    <name evidence="1" type="ORF">BDV25DRAFT_159840</name>
</gene>